<dbReference type="Proteomes" id="UP000658258">
    <property type="component" value="Unassembled WGS sequence"/>
</dbReference>
<dbReference type="InterPro" id="IPR034660">
    <property type="entry name" value="DinB/YfiT-like"/>
</dbReference>
<dbReference type="EMBL" id="BNAG01000002">
    <property type="protein sequence ID" value="GHE60796.1"/>
    <property type="molecule type" value="Genomic_DNA"/>
</dbReference>
<organism evidence="4 5">
    <name type="scientific">Roseivirga thermotolerans</name>
    <dbReference type="NCBI Taxonomy" id="1758176"/>
    <lineage>
        <taxon>Bacteria</taxon>
        <taxon>Pseudomonadati</taxon>
        <taxon>Bacteroidota</taxon>
        <taxon>Cytophagia</taxon>
        <taxon>Cytophagales</taxon>
        <taxon>Roseivirgaceae</taxon>
        <taxon>Roseivirga</taxon>
    </lineage>
</organism>
<name>A0ABQ3I626_9BACT</name>
<evidence type="ECO:0000256" key="1">
    <source>
        <dbReference type="ARBA" id="ARBA00008635"/>
    </source>
</evidence>
<evidence type="ECO:0000256" key="3">
    <source>
        <dbReference type="SAM" id="SignalP"/>
    </source>
</evidence>
<gene>
    <name evidence="4" type="ORF">GCM10011340_14630</name>
</gene>
<dbReference type="Gene3D" id="1.20.120.450">
    <property type="entry name" value="dinb family like domain"/>
    <property type="match status" value="1"/>
</dbReference>
<evidence type="ECO:0008006" key="6">
    <source>
        <dbReference type="Google" id="ProtNLM"/>
    </source>
</evidence>
<dbReference type="SUPFAM" id="SSF109854">
    <property type="entry name" value="DinB/YfiT-like putative metalloenzymes"/>
    <property type="match status" value="1"/>
</dbReference>
<dbReference type="InterPro" id="IPR007837">
    <property type="entry name" value="DinB"/>
</dbReference>
<proteinExistence type="inferred from homology"/>
<dbReference type="RefSeq" id="WP_189629578.1">
    <property type="nucleotide sequence ID" value="NZ_BNAG01000002.1"/>
</dbReference>
<keyword evidence="3" id="KW-0732">Signal</keyword>
<feature type="signal peptide" evidence="3">
    <location>
        <begin position="1"/>
        <end position="20"/>
    </location>
</feature>
<feature type="chain" id="PRO_5045560623" description="DinB-like domain-containing protein" evidence="3">
    <location>
        <begin position="21"/>
        <end position="174"/>
    </location>
</feature>
<dbReference type="Pfam" id="PF05163">
    <property type="entry name" value="DinB"/>
    <property type="match status" value="1"/>
</dbReference>
<sequence length="174" mass="19666">MKRTIIITSIMLLMSAGVQAQQFNFSQQQTKVWELAKARTLAVAKAMPEDKYSYTPTTGVKSFGQQMTHMANSLLSMNTRFILMKSYSRVEQNAATMSKQQIIDALTDAFDEVITTLNGMTDSELLTQGKSHGAFPLTKWQSFLFMRDHITNHRAKAVLYLRLNGITPPEYGFN</sequence>
<comment type="caution">
    <text evidence="4">The sequence shown here is derived from an EMBL/GenBank/DDBJ whole genome shotgun (WGS) entry which is preliminary data.</text>
</comment>
<comment type="similarity">
    <text evidence="1">Belongs to the DinB family.</text>
</comment>
<accession>A0ABQ3I626</accession>
<protein>
    <recommendedName>
        <fullName evidence="6">DinB-like domain-containing protein</fullName>
    </recommendedName>
</protein>
<keyword evidence="2" id="KW-0479">Metal-binding</keyword>
<evidence type="ECO:0000313" key="4">
    <source>
        <dbReference type="EMBL" id="GHE60796.1"/>
    </source>
</evidence>
<reference evidence="5" key="1">
    <citation type="journal article" date="2019" name="Int. J. Syst. Evol. Microbiol.">
        <title>The Global Catalogue of Microorganisms (GCM) 10K type strain sequencing project: providing services to taxonomists for standard genome sequencing and annotation.</title>
        <authorList>
            <consortium name="The Broad Institute Genomics Platform"/>
            <consortium name="The Broad Institute Genome Sequencing Center for Infectious Disease"/>
            <person name="Wu L."/>
            <person name="Ma J."/>
        </authorList>
    </citation>
    <scope>NUCLEOTIDE SEQUENCE [LARGE SCALE GENOMIC DNA]</scope>
    <source>
        <strain evidence="5">CGMCC 1.15111</strain>
    </source>
</reference>
<evidence type="ECO:0000256" key="2">
    <source>
        <dbReference type="ARBA" id="ARBA00022723"/>
    </source>
</evidence>
<keyword evidence="5" id="KW-1185">Reference proteome</keyword>
<evidence type="ECO:0000313" key="5">
    <source>
        <dbReference type="Proteomes" id="UP000658258"/>
    </source>
</evidence>